<dbReference type="SUPFAM" id="SSF52172">
    <property type="entry name" value="CheY-like"/>
    <property type="match status" value="1"/>
</dbReference>
<keyword evidence="1 3" id="KW-0597">Phosphoprotein</keyword>
<dbReference type="SMART" id="SM00421">
    <property type="entry name" value="HTH_LUXR"/>
    <property type="match status" value="1"/>
</dbReference>
<dbReference type="RefSeq" id="WP_089322020.1">
    <property type="nucleotide sequence ID" value="NZ_FZOQ01000062.1"/>
</dbReference>
<dbReference type="PROSITE" id="PS50043">
    <property type="entry name" value="HTH_LUXR_2"/>
    <property type="match status" value="1"/>
</dbReference>
<dbReference type="Proteomes" id="UP000198432">
    <property type="component" value="Unassembled WGS sequence"/>
</dbReference>
<dbReference type="CDD" id="cd17535">
    <property type="entry name" value="REC_NarL-like"/>
    <property type="match status" value="1"/>
</dbReference>
<protein>
    <submittedName>
        <fullName evidence="6">Two component transcriptional regulator, LuxR family</fullName>
    </submittedName>
</protein>
<dbReference type="InterPro" id="IPR051015">
    <property type="entry name" value="EvgA-like"/>
</dbReference>
<dbReference type="GO" id="GO:0006355">
    <property type="term" value="P:regulation of DNA-templated transcription"/>
    <property type="evidence" value="ECO:0007669"/>
    <property type="project" value="InterPro"/>
</dbReference>
<dbReference type="OrthoDB" id="9797341at2"/>
<dbReference type="PANTHER" id="PTHR45566:SF2">
    <property type="entry name" value="NARL SUBFAMILY"/>
    <property type="match status" value="1"/>
</dbReference>
<dbReference type="SMART" id="SM00448">
    <property type="entry name" value="REC"/>
    <property type="match status" value="1"/>
</dbReference>
<evidence type="ECO:0000313" key="7">
    <source>
        <dbReference type="Proteomes" id="UP000198432"/>
    </source>
</evidence>
<reference evidence="7" key="1">
    <citation type="submission" date="2017-06" db="EMBL/GenBank/DDBJ databases">
        <authorList>
            <person name="Varghese N."/>
            <person name="Submissions S."/>
        </authorList>
    </citation>
    <scope>NUCLEOTIDE SEQUENCE [LARGE SCALE GENOMIC DNA]</scope>
    <source>
        <strain evidence="7">NKM1</strain>
    </source>
</reference>
<dbReference type="EMBL" id="FZOQ01000062">
    <property type="protein sequence ID" value="SNT36041.1"/>
    <property type="molecule type" value="Genomic_DNA"/>
</dbReference>
<keyword evidence="2" id="KW-0238">DNA-binding</keyword>
<keyword evidence="7" id="KW-1185">Reference proteome</keyword>
<proteinExistence type="predicted"/>
<evidence type="ECO:0000256" key="3">
    <source>
        <dbReference type="PROSITE-ProRule" id="PRU00169"/>
    </source>
</evidence>
<feature type="domain" description="HTH luxR-type" evidence="4">
    <location>
        <begin position="149"/>
        <end position="214"/>
    </location>
</feature>
<feature type="domain" description="Response regulatory" evidence="5">
    <location>
        <begin position="3"/>
        <end position="119"/>
    </location>
</feature>
<evidence type="ECO:0000256" key="2">
    <source>
        <dbReference type="ARBA" id="ARBA00023125"/>
    </source>
</evidence>
<dbReference type="InterPro" id="IPR000792">
    <property type="entry name" value="Tscrpt_reg_LuxR_C"/>
</dbReference>
<evidence type="ECO:0000259" key="5">
    <source>
        <dbReference type="PROSITE" id="PS50110"/>
    </source>
</evidence>
<dbReference type="Pfam" id="PF00072">
    <property type="entry name" value="Response_reg"/>
    <property type="match status" value="1"/>
</dbReference>
<dbReference type="InterPro" id="IPR058245">
    <property type="entry name" value="NreC/VraR/RcsB-like_REC"/>
</dbReference>
<dbReference type="SUPFAM" id="SSF46894">
    <property type="entry name" value="C-terminal effector domain of the bipartite response regulators"/>
    <property type="match status" value="1"/>
</dbReference>
<dbReference type="InterPro" id="IPR011006">
    <property type="entry name" value="CheY-like_superfamily"/>
</dbReference>
<accession>A0A239M031</accession>
<gene>
    <name evidence="6" type="ORF">SAMN06296052_1621</name>
</gene>
<dbReference type="CDD" id="cd06170">
    <property type="entry name" value="LuxR_C_like"/>
    <property type="match status" value="1"/>
</dbReference>
<dbReference type="PANTHER" id="PTHR45566">
    <property type="entry name" value="HTH-TYPE TRANSCRIPTIONAL REGULATOR YHJB-RELATED"/>
    <property type="match status" value="1"/>
</dbReference>
<dbReference type="Pfam" id="PF00196">
    <property type="entry name" value="GerE"/>
    <property type="match status" value="1"/>
</dbReference>
<dbReference type="InterPro" id="IPR016032">
    <property type="entry name" value="Sig_transdc_resp-reg_C-effctor"/>
</dbReference>
<dbReference type="PRINTS" id="PR00038">
    <property type="entry name" value="HTHLUXR"/>
</dbReference>
<dbReference type="AlphaFoldDB" id="A0A239M031"/>
<dbReference type="PROSITE" id="PS50110">
    <property type="entry name" value="RESPONSE_REGULATORY"/>
    <property type="match status" value="1"/>
</dbReference>
<dbReference type="PROSITE" id="PS00622">
    <property type="entry name" value="HTH_LUXR_1"/>
    <property type="match status" value="1"/>
</dbReference>
<organism evidence="6 7">
    <name type="scientific">Pontibacter ummariensis</name>
    <dbReference type="NCBI Taxonomy" id="1610492"/>
    <lineage>
        <taxon>Bacteria</taxon>
        <taxon>Pseudomonadati</taxon>
        <taxon>Bacteroidota</taxon>
        <taxon>Cytophagia</taxon>
        <taxon>Cytophagales</taxon>
        <taxon>Hymenobacteraceae</taxon>
        <taxon>Pontibacter</taxon>
    </lineage>
</organism>
<evidence type="ECO:0000313" key="6">
    <source>
        <dbReference type="EMBL" id="SNT36041.1"/>
    </source>
</evidence>
<dbReference type="GO" id="GO:0000160">
    <property type="term" value="P:phosphorelay signal transduction system"/>
    <property type="evidence" value="ECO:0007669"/>
    <property type="project" value="InterPro"/>
</dbReference>
<dbReference type="InterPro" id="IPR001789">
    <property type="entry name" value="Sig_transdc_resp-reg_receiver"/>
</dbReference>
<dbReference type="Gene3D" id="3.40.50.2300">
    <property type="match status" value="1"/>
</dbReference>
<dbReference type="GO" id="GO:0003677">
    <property type="term" value="F:DNA binding"/>
    <property type="evidence" value="ECO:0007669"/>
    <property type="project" value="UniProtKB-KW"/>
</dbReference>
<sequence length="216" mass="23711">MIKVVLTDDHTILRDGITAMLYGDKSISITGEAASGDELLELLQTVPADVVLLDLLMPEKSGLQYIPLLKDLYPDIKVLVLSVLQDEVSVQRAMELGAQGYIHKNAGREELQTAIKQVAANATYVSPSTYTDKAKARDLSRYVIAPVSNGMEFLRLSEAETEILQLVAEGFASNEIAEMLNISKRSVIMHRQNLLSKMNSKNTASMIKYAAKNGIV</sequence>
<evidence type="ECO:0000259" key="4">
    <source>
        <dbReference type="PROSITE" id="PS50043"/>
    </source>
</evidence>
<evidence type="ECO:0000256" key="1">
    <source>
        <dbReference type="ARBA" id="ARBA00022553"/>
    </source>
</evidence>
<feature type="modified residue" description="4-aspartylphosphate" evidence="3">
    <location>
        <position position="54"/>
    </location>
</feature>
<name>A0A239M031_9BACT</name>